<evidence type="ECO:0000313" key="2">
    <source>
        <dbReference type="Proteomes" id="UP000187406"/>
    </source>
</evidence>
<protein>
    <submittedName>
        <fullName evidence="1">UBN2 domain-containing protein</fullName>
    </submittedName>
</protein>
<organism evidence="1 2">
    <name type="scientific">Cephalotus follicularis</name>
    <name type="common">Albany pitcher plant</name>
    <dbReference type="NCBI Taxonomy" id="3775"/>
    <lineage>
        <taxon>Eukaryota</taxon>
        <taxon>Viridiplantae</taxon>
        <taxon>Streptophyta</taxon>
        <taxon>Embryophyta</taxon>
        <taxon>Tracheophyta</taxon>
        <taxon>Spermatophyta</taxon>
        <taxon>Magnoliopsida</taxon>
        <taxon>eudicotyledons</taxon>
        <taxon>Gunneridae</taxon>
        <taxon>Pentapetalae</taxon>
        <taxon>rosids</taxon>
        <taxon>fabids</taxon>
        <taxon>Oxalidales</taxon>
        <taxon>Cephalotaceae</taxon>
        <taxon>Cephalotus</taxon>
    </lineage>
</organism>
<dbReference type="Proteomes" id="UP000187406">
    <property type="component" value="Unassembled WGS sequence"/>
</dbReference>
<dbReference type="OrthoDB" id="1305827at2759"/>
<dbReference type="InParanoid" id="A0A1Q3BD32"/>
<dbReference type="PANTHER" id="PTHR47481:SF43">
    <property type="entry name" value="RETROTRANSPOSON COPIA-LIKE N-TERMINAL DOMAIN-CONTAINING PROTEIN"/>
    <property type="match status" value="1"/>
</dbReference>
<comment type="caution">
    <text evidence="1">The sequence shown here is derived from an EMBL/GenBank/DDBJ whole genome shotgun (WGS) entry which is preliminary data.</text>
</comment>
<dbReference type="AlphaFoldDB" id="A0A1Q3BD32"/>
<evidence type="ECO:0000313" key="1">
    <source>
        <dbReference type="EMBL" id="GAV65947.1"/>
    </source>
</evidence>
<accession>A0A1Q3BD32</accession>
<gene>
    <name evidence="1" type="ORF">CFOL_v3_09459</name>
</gene>
<dbReference type="PANTHER" id="PTHR47481">
    <property type="match status" value="1"/>
</dbReference>
<proteinExistence type="predicted"/>
<keyword evidence="2" id="KW-1185">Reference proteome</keyword>
<reference evidence="2" key="1">
    <citation type="submission" date="2016-04" db="EMBL/GenBank/DDBJ databases">
        <title>Cephalotus genome sequencing.</title>
        <authorList>
            <person name="Fukushima K."/>
            <person name="Hasebe M."/>
            <person name="Fang X."/>
        </authorList>
    </citation>
    <scope>NUCLEOTIDE SEQUENCE [LARGE SCALE GENOMIC DNA]</scope>
    <source>
        <strain evidence="2">cv. St1</strain>
    </source>
</reference>
<dbReference type="EMBL" id="BDDD01000445">
    <property type="protein sequence ID" value="GAV65947.1"/>
    <property type="molecule type" value="Genomic_DNA"/>
</dbReference>
<sequence>MSILVGYLSVKVIPTVHQASTSKQIWDTLQEAYASPSNTRVLSLHLALQNIKHKPDESITQFLQGTKTLHDELATAGRLISLEDFNLYIFKALKEDFKVMIPTLTVIPLCEFFFQAFKLFC</sequence>
<dbReference type="Pfam" id="PF14223">
    <property type="entry name" value="Retrotran_gag_2"/>
    <property type="match status" value="1"/>
</dbReference>
<name>A0A1Q3BD32_CEPFO</name>